<evidence type="ECO:0000313" key="1">
    <source>
        <dbReference type="EMBL" id="KAJ8650526.1"/>
    </source>
</evidence>
<sequence>MVLWEMTLATAYFLGLKRTYRLALRMQRRLVGPNHPKIRNFLHRRTRYVFDVALKVHQNIQQRDIEVGRNLGNRILRYLDRMKPSAHIRGEPPGKLPTSNNVNKQMLKPGEVPGTARPNSKMVDRESNGRHLFSLPMNIRPKYFPTLGIMMRPSKPASMIGHRHFYSTAVIPDSNYRIGRFEGVFRKDIMQWMLQN</sequence>
<dbReference type="Proteomes" id="UP001234297">
    <property type="component" value="Chromosome 1"/>
</dbReference>
<comment type="caution">
    <text evidence="1">The sequence shown here is derived from an EMBL/GenBank/DDBJ whole genome shotgun (WGS) entry which is preliminary data.</text>
</comment>
<protein>
    <submittedName>
        <fullName evidence="1">Uncharacterized protein</fullName>
    </submittedName>
</protein>
<organism evidence="1 2">
    <name type="scientific">Persea americana</name>
    <name type="common">Avocado</name>
    <dbReference type="NCBI Taxonomy" id="3435"/>
    <lineage>
        <taxon>Eukaryota</taxon>
        <taxon>Viridiplantae</taxon>
        <taxon>Streptophyta</taxon>
        <taxon>Embryophyta</taxon>
        <taxon>Tracheophyta</taxon>
        <taxon>Spermatophyta</taxon>
        <taxon>Magnoliopsida</taxon>
        <taxon>Magnoliidae</taxon>
        <taxon>Laurales</taxon>
        <taxon>Lauraceae</taxon>
        <taxon>Persea</taxon>
    </lineage>
</organism>
<gene>
    <name evidence="1" type="ORF">MRB53_003549</name>
</gene>
<reference evidence="1 2" key="1">
    <citation type="journal article" date="2022" name="Hortic Res">
        <title>A haplotype resolved chromosomal level avocado genome allows analysis of novel avocado genes.</title>
        <authorList>
            <person name="Nath O."/>
            <person name="Fletcher S.J."/>
            <person name="Hayward A."/>
            <person name="Shaw L.M."/>
            <person name="Masouleh A.K."/>
            <person name="Furtado A."/>
            <person name="Henry R.J."/>
            <person name="Mitter N."/>
        </authorList>
    </citation>
    <scope>NUCLEOTIDE SEQUENCE [LARGE SCALE GENOMIC DNA]</scope>
    <source>
        <strain evidence="2">cv. Hass</strain>
    </source>
</reference>
<accession>A0ACC2MYQ6</accession>
<evidence type="ECO:0000313" key="2">
    <source>
        <dbReference type="Proteomes" id="UP001234297"/>
    </source>
</evidence>
<keyword evidence="2" id="KW-1185">Reference proteome</keyword>
<name>A0ACC2MYQ6_PERAE</name>
<dbReference type="EMBL" id="CM056809">
    <property type="protein sequence ID" value="KAJ8650526.1"/>
    <property type="molecule type" value="Genomic_DNA"/>
</dbReference>
<proteinExistence type="predicted"/>